<keyword evidence="1" id="KW-0732">Signal</keyword>
<keyword evidence="3" id="KW-0808">Transferase</keyword>
<gene>
    <name evidence="3" type="ORF">IV203_026407</name>
</gene>
<feature type="domain" description="Methyltransferase" evidence="2">
    <location>
        <begin position="106"/>
        <end position="206"/>
    </location>
</feature>
<dbReference type="PANTHER" id="PTHR42912:SF96">
    <property type="entry name" value="METHYLTRANSFERASE DOMAIN-CONTAINING PROTEIN"/>
    <property type="match status" value="1"/>
</dbReference>
<dbReference type="AlphaFoldDB" id="A0A9K3LJ46"/>
<dbReference type="EMBL" id="JAGRRH010000010">
    <property type="protein sequence ID" value="KAG7363047.1"/>
    <property type="molecule type" value="Genomic_DNA"/>
</dbReference>
<dbReference type="Pfam" id="PF13649">
    <property type="entry name" value="Methyltransf_25"/>
    <property type="match status" value="1"/>
</dbReference>
<protein>
    <submittedName>
        <fullName evidence="3">Type 11 methyltransferase</fullName>
    </submittedName>
</protein>
<feature type="chain" id="PRO_5039938895" evidence="1">
    <location>
        <begin position="27"/>
        <end position="287"/>
    </location>
</feature>
<evidence type="ECO:0000256" key="1">
    <source>
        <dbReference type="SAM" id="SignalP"/>
    </source>
</evidence>
<reference evidence="3" key="1">
    <citation type="journal article" date="2021" name="Sci. Rep.">
        <title>Diploid genomic architecture of Nitzschia inconspicua, an elite biomass production diatom.</title>
        <authorList>
            <person name="Oliver A."/>
            <person name="Podell S."/>
            <person name="Pinowska A."/>
            <person name="Traller J.C."/>
            <person name="Smith S.R."/>
            <person name="McClure R."/>
            <person name="Beliaev A."/>
            <person name="Bohutskyi P."/>
            <person name="Hill E.A."/>
            <person name="Rabines A."/>
            <person name="Zheng H."/>
            <person name="Allen L.Z."/>
            <person name="Kuo A."/>
            <person name="Grigoriev I.V."/>
            <person name="Allen A.E."/>
            <person name="Hazlebeck D."/>
            <person name="Allen E.E."/>
        </authorList>
    </citation>
    <scope>NUCLEOTIDE SEQUENCE</scope>
    <source>
        <strain evidence="3">Hildebrandi</strain>
    </source>
</reference>
<dbReference type="GO" id="GO:0032259">
    <property type="term" value="P:methylation"/>
    <property type="evidence" value="ECO:0007669"/>
    <property type="project" value="UniProtKB-KW"/>
</dbReference>
<proteinExistence type="predicted"/>
<feature type="signal peptide" evidence="1">
    <location>
        <begin position="1"/>
        <end position="26"/>
    </location>
</feature>
<name>A0A9K3LJ46_9STRA</name>
<dbReference type="Proteomes" id="UP000693970">
    <property type="component" value="Unassembled WGS sequence"/>
</dbReference>
<dbReference type="PANTHER" id="PTHR42912">
    <property type="entry name" value="METHYLTRANSFERASE"/>
    <property type="match status" value="1"/>
</dbReference>
<keyword evidence="4" id="KW-1185">Reference proteome</keyword>
<sequence length="287" mass="30967">MMISLMFLCPLLPAFLTLLFPSVSLALSHKDVARNRRQVFGDISAKVLVISTLPPSSVHALTPEEASKAYDNYASTYDELDGGKASDILGIDEARANLFGQARGAVLEIGCGTGLNLAKYDLSKVTSLTLLDVSEGMLQEARNRASSLRLPEDLSLRFIQGDATSELVQTFGKESFDTVVDSFSFCVMGTQGVKECLEQMSQVVKPKAKGGQILLLENTRSSNLLLGLYQDATADAAASIGGKGCVYNQNVSKMIESIRGLQIVREDLYAAGIFRSYMCQVDVATIV</sequence>
<evidence type="ECO:0000259" key="2">
    <source>
        <dbReference type="Pfam" id="PF13649"/>
    </source>
</evidence>
<comment type="caution">
    <text evidence="3">The sequence shown here is derived from an EMBL/GenBank/DDBJ whole genome shotgun (WGS) entry which is preliminary data.</text>
</comment>
<keyword evidence="3" id="KW-0489">Methyltransferase</keyword>
<evidence type="ECO:0000313" key="4">
    <source>
        <dbReference type="Proteomes" id="UP000693970"/>
    </source>
</evidence>
<reference evidence="3" key="2">
    <citation type="submission" date="2021-04" db="EMBL/GenBank/DDBJ databases">
        <authorList>
            <person name="Podell S."/>
        </authorList>
    </citation>
    <scope>NUCLEOTIDE SEQUENCE</scope>
    <source>
        <strain evidence="3">Hildebrandi</strain>
    </source>
</reference>
<dbReference type="GO" id="GO:0008168">
    <property type="term" value="F:methyltransferase activity"/>
    <property type="evidence" value="ECO:0007669"/>
    <property type="project" value="UniProtKB-KW"/>
</dbReference>
<organism evidence="3 4">
    <name type="scientific">Nitzschia inconspicua</name>
    <dbReference type="NCBI Taxonomy" id="303405"/>
    <lineage>
        <taxon>Eukaryota</taxon>
        <taxon>Sar</taxon>
        <taxon>Stramenopiles</taxon>
        <taxon>Ochrophyta</taxon>
        <taxon>Bacillariophyta</taxon>
        <taxon>Bacillariophyceae</taxon>
        <taxon>Bacillariophycidae</taxon>
        <taxon>Bacillariales</taxon>
        <taxon>Bacillariaceae</taxon>
        <taxon>Nitzschia</taxon>
    </lineage>
</organism>
<accession>A0A9K3LJ46</accession>
<dbReference type="InterPro" id="IPR041698">
    <property type="entry name" value="Methyltransf_25"/>
</dbReference>
<dbReference type="InterPro" id="IPR050508">
    <property type="entry name" value="Methyltransf_Superfamily"/>
</dbReference>
<dbReference type="OrthoDB" id="416496at2759"/>
<dbReference type="CDD" id="cd02440">
    <property type="entry name" value="AdoMet_MTases"/>
    <property type="match status" value="1"/>
</dbReference>
<evidence type="ECO:0000313" key="3">
    <source>
        <dbReference type="EMBL" id="KAG7363047.1"/>
    </source>
</evidence>